<dbReference type="STRING" id="85643.Tmz1t_3415"/>
<dbReference type="eggNOG" id="COG2984">
    <property type="taxonomic scope" value="Bacteria"/>
</dbReference>
<keyword evidence="3" id="KW-1185">Reference proteome</keyword>
<dbReference type="OrthoDB" id="9178917at2"/>
<dbReference type="Gene3D" id="3.40.50.2300">
    <property type="match status" value="1"/>
</dbReference>
<protein>
    <recommendedName>
        <fullName evidence="5">ABC transporter substrate-binding protein</fullName>
    </recommendedName>
</protein>
<evidence type="ECO:0000313" key="4">
    <source>
        <dbReference type="Proteomes" id="UP000321192"/>
    </source>
</evidence>
<accession>C4KCR1</accession>
<dbReference type="InterPro" id="IPR007487">
    <property type="entry name" value="ABC_transpt-TYRBP-like"/>
</dbReference>
<dbReference type="AlphaFoldDB" id="C4KCR1"/>
<gene>
    <name evidence="1" type="ordered locus">Tmz1t_3415</name>
    <name evidence="2" type="ORF">E6Q80_16955</name>
</gene>
<proteinExistence type="predicted"/>
<dbReference type="PANTHER" id="PTHR35271">
    <property type="entry name" value="ABC TRANSPORTER, SUBSTRATE-BINDING LIPOPROTEIN-RELATED"/>
    <property type="match status" value="1"/>
</dbReference>
<evidence type="ECO:0000313" key="2">
    <source>
        <dbReference type="EMBL" id="TXH81632.1"/>
    </source>
</evidence>
<sequence length="321" mass="33421">MVTARMRACLSCLLPGGLRVAAALAMLALLPVLGLSVAHAMEVAVLVSEPGGRGQRFVEALDAALAPGVHRLAGAGLAGGEADTALLGRADLVLAVGHAAAERALRDSSRPVLAVLVGLRDLDRLKRAHPARDLGAVVLDQPLERHLRLVRAVLPDAKRVGVLLGPDSVVQLPGLQHAADALRLQADVHEVREVADLVPALDHLLFAGDALLPLPDGLVSGPAAARTILLTSYRHRRPVFAHSAAYVTAGALAAVFSTPEHVAVDVADLLAAAKEPAALVRKIHSPRRFDVAVNRAVARALGLVVADEQVLRERIADGGAQ</sequence>
<name>C4KCR1_THASP</name>
<dbReference type="HOGENOM" id="CLU_058196_4_1_4"/>
<reference evidence="3" key="1">
    <citation type="submission" date="2009-05" db="EMBL/GenBank/DDBJ databases">
        <title>Complete sequence of chromosome of Thauera sp. MZ1T.</title>
        <authorList>
            <consortium name="US DOE Joint Genome Institute"/>
            <person name="Lucas S."/>
            <person name="Copeland A."/>
            <person name="Lapidus A."/>
            <person name="Glavina del Rio T."/>
            <person name="Dalin E."/>
            <person name="Tice H."/>
            <person name="Bruce D."/>
            <person name="Goodwin L."/>
            <person name="Pitluck S."/>
            <person name="Sims D."/>
            <person name="Brettin T."/>
            <person name="Detter J.C."/>
            <person name="Han C."/>
            <person name="Larimer F."/>
            <person name="Land M."/>
            <person name="Hauser L."/>
            <person name="Kyrpides N."/>
            <person name="Mikhailova N."/>
            <person name="Sayler G.S."/>
        </authorList>
    </citation>
    <scope>NUCLEOTIDE SEQUENCE [LARGE SCALE GENOMIC DNA]</scope>
    <source>
        <strain evidence="3">MZ1T</strain>
    </source>
</reference>
<organism evidence="1 3">
    <name type="scientific">Thauera aminoaromatica</name>
    <dbReference type="NCBI Taxonomy" id="164330"/>
    <lineage>
        <taxon>Bacteria</taxon>
        <taxon>Pseudomonadati</taxon>
        <taxon>Pseudomonadota</taxon>
        <taxon>Betaproteobacteria</taxon>
        <taxon>Rhodocyclales</taxon>
        <taxon>Zoogloeaceae</taxon>
        <taxon>Thauera</taxon>
    </lineage>
</organism>
<dbReference type="Proteomes" id="UP000002186">
    <property type="component" value="Chromosome"/>
</dbReference>
<dbReference type="KEGG" id="tmz:Tmz1t_3415"/>
<evidence type="ECO:0000313" key="3">
    <source>
        <dbReference type="Proteomes" id="UP000002186"/>
    </source>
</evidence>
<dbReference type="PANTHER" id="PTHR35271:SF1">
    <property type="entry name" value="ABC TRANSPORTER, SUBSTRATE-BINDING LIPOPROTEIN"/>
    <property type="match status" value="1"/>
</dbReference>
<reference evidence="2 4" key="3">
    <citation type="submission" date="2018-09" db="EMBL/GenBank/DDBJ databases">
        <title>Metagenome Assembled Genomes from an Advanced Water Purification Facility.</title>
        <authorList>
            <person name="Stamps B.W."/>
            <person name="Spear J.R."/>
        </authorList>
    </citation>
    <scope>NUCLEOTIDE SEQUENCE [LARGE SCALE GENOMIC DNA]</scope>
    <source>
        <strain evidence="2">Bin_27_1</strain>
    </source>
</reference>
<evidence type="ECO:0000313" key="1">
    <source>
        <dbReference type="EMBL" id="ACR02009.1"/>
    </source>
</evidence>
<dbReference type="Proteomes" id="UP000321192">
    <property type="component" value="Unassembled WGS sequence"/>
</dbReference>
<dbReference type="EMBL" id="SSFD01000271">
    <property type="protein sequence ID" value="TXH81632.1"/>
    <property type="molecule type" value="Genomic_DNA"/>
</dbReference>
<dbReference type="Pfam" id="PF04392">
    <property type="entry name" value="ABC_sub_bind"/>
    <property type="match status" value="1"/>
</dbReference>
<accession>A0A5C7SE02</accession>
<evidence type="ECO:0008006" key="5">
    <source>
        <dbReference type="Google" id="ProtNLM"/>
    </source>
</evidence>
<dbReference type="EMBL" id="CP001281">
    <property type="protein sequence ID" value="ACR02009.1"/>
    <property type="molecule type" value="Genomic_DNA"/>
</dbReference>
<reference evidence="1 3" key="2">
    <citation type="journal article" date="2012" name="Stand. Genomic Sci.">
        <title>Complete genome sequence of Thauera aminoaromatica strain MZ1T.</title>
        <authorList>
            <person name="Jiang K."/>
            <person name="Sanseverino J."/>
            <person name="Chauhan A."/>
            <person name="Lucas S."/>
            <person name="Copeland A."/>
            <person name="Lapidus A."/>
            <person name="Del Rio T.G."/>
            <person name="Dalin E."/>
            <person name="Tice H."/>
            <person name="Bruce D."/>
            <person name="Goodwin L."/>
            <person name="Pitluck S."/>
            <person name="Sims D."/>
            <person name="Brettin T."/>
            <person name="Detter J.C."/>
            <person name="Han C."/>
            <person name="Chang Y.J."/>
            <person name="Larimer F."/>
            <person name="Land M."/>
            <person name="Hauser L."/>
            <person name="Kyrpides N.C."/>
            <person name="Mikhailova N."/>
            <person name="Moser S."/>
            <person name="Jegier P."/>
            <person name="Close D."/>
            <person name="Debruyn J.M."/>
            <person name="Wang Y."/>
            <person name="Layton A.C."/>
            <person name="Allen M.S."/>
            <person name="Sayler G.S."/>
        </authorList>
    </citation>
    <scope>NUCLEOTIDE SEQUENCE [LARGE SCALE GENOMIC DNA]</scope>
    <source>
        <strain evidence="1 3">MZ1T</strain>
    </source>
</reference>